<accession>A0A917P304</accession>
<organism evidence="2 3">
    <name type="scientific">Streptomyces brasiliensis</name>
    <dbReference type="NCBI Taxonomy" id="1954"/>
    <lineage>
        <taxon>Bacteria</taxon>
        <taxon>Bacillati</taxon>
        <taxon>Actinomycetota</taxon>
        <taxon>Actinomycetes</taxon>
        <taxon>Kitasatosporales</taxon>
        <taxon>Streptomycetaceae</taxon>
        <taxon>Streptomyces</taxon>
    </lineage>
</organism>
<name>A0A917P304_9ACTN</name>
<protein>
    <submittedName>
        <fullName evidence="2">Uncharacterized protein</fullName>
    </submittedName>
</protein>
<dbReference type="Proteomes" id="UP000657574">
    <property type="component" value="Unassembled WGS sequence"/>
</dbReference>
<dbReference type="AlphaFoldDB" id="A0A917P304"/>
<proteinExistence type="predicted"/>
<reference evidence="2" key="2">
    <citation type="submission" date="2020-09" db="EMBL/GenBank/DDBJ databases">
        <authorList>
            <person name="Sun Q."/>
            <person name="Ohkuma M."/>
        </authorList>
    </citation>
    <scope>NUCLEOTIDE SEQUENCE</scope>
    <source>
        <strain evidence="2">JCM 3086</strain>
    </source>
</reference>
<evidence type="ECO:0000313" key="2">
    <source>
        <dbReference type="EMBL" id="GGJ57322.1"/>
    </source>
</evidence>
<sequence>MDPSEGLGVPQPASAAAAVAPAPTPSIRLREKVRMSSPIRHVLLVVTHSEDVTNGEVPRRIT</sequence>
<feature type="compositionally biased region" description="Low complexity" evidence="1">
    <location>
        <begin position="10"/>
        <end position="21"/>
    </location>
</feature>
<dbReference type="EMBL" id="BMQA01000053">
    <property type="protein sequence ID" value="GGJ57322.1"/>
    <property type="molecule type" value="Genomic_DNA"/>
</dbReference>
<evidence type="ECO:0000313" key="3">
    <source>
        <dbReference type="Proteomes" id="UP000657574"/>
    </source>
</evidence>
<comment type="caution">
    <text evidence="2">The sequence shown here is derived from an EMBL/GenBank/DDBJ whole genome shotgun (WGS) entry which is preliminary data.</text>
</comment>
<reference evidence="2" key="1">
    <citation type="journal article" date="2014" name="Int. J. Syst. Evol. Microbiol.">
        <title>Complete genome sequence of Corynebacterium casei LMG S-19264T (=DSM 44701T), isolated from a smear-ripened cheese.</title>
        <authorList>
            <consortium name="US DOE Joint Genome Institute (JGI-PGF)"/>
            <person name="Walter F."/>
            <person name="Albersmeier A."/>
            <person name="Kalinowski J."/>
            <person name="Ruckert C."/>
        </authorList>
    </citation>
    <scope>NUCLEOTIDE SEQUENCE</scope>
    <source>
        <strain evidence="2">JCM 3086</strain>
    </source>
</reference>
<keyword evidence="3" id="KW-1185">Reference proteome</keyword>
<gene>
    <name evidence="2" type="ORF">GCM10010121_079990</name>
</gene>
<feature type="region of interest" description="Disordered" evidence="1">
    <location>
        <begin position="1"/>
        <end position="24"/>
    </location>
</feature>
<evidence type="ECO:0000256" key="1">
    <source>
        <dbReference type="SAM" id="MobiDB-lite"/>
    </source>
</evidence>